<dbReference type="PANTHER" id="PTHR11351:SF21">
    <property type="entry name" value="GH07782P"/>
    <property type="match status" value="1"/>
</dbReference>
<evidence type="ECO:0000256" key="7">
    <source>
        <dbReference type="ARBA" id="ARBA00023002"/>
    </source>
</evidence>
<keyword evidence="7 11" id="KW-0560">Oxidoreductase</keyword>
<keyword evidence="4 11" id="KW-0812">Transmembrane</keyword>
<dbReference type="PANTHER" id="PTHR11351">
    <property type="entry name" value="ACYL-COA DESATURASE"/>
    <property type="match status" value="1"/>
</dbReference>
<dbReference type="GO" id="GO:0005506">
    <property type="term" value="F:iron ion binding"/>
    <property type="evidence" value="ECO:0007669"/>
    <property type="project" value="TreeGrafter"/>
</dbReference>
<sequence length="142" mass="16606">MFAITTIMPSFLWGQDLFWSFFMVCIVRLCLTLNITWTVNSVAHIWGNKPYNKYISPCENVIVSFAAFGEGWHNYHHTFPWDYRTGELGNFNFTTAFLELCNKVGLAYDFKIPSEELIKKTIENKGDGTHKVREVVKEYLEY</sequence>
<keyword evidence="10 11" id="KW-0275">Fatty acid biosynthesis</keyword>
<evidence type="ECO:0000313" key="13">
    <source>
        <dbReference type="Proteomes" id="UP000801492"/>
    </source>
</evidence>
<comment type="caution">
    <text evidence="12">The sequence shown here is derived from an EMBL/GenBank/DDBJ whole genome shotgun (WGS) entry which is preliminary data.</text>
</comment>
<evidence type="ECO:0000313" key="12">
    <source>
        <dbReference type="EMBL" id="KAF2899420.1"/>
    </source>
</evidence>
<dbReference type="GO" id="GO:0005789">
    <property type="term" value="C:endoplasmic reticulum membrane"/>
    <property type="evidence" value="ECO:0007669"/>
    <property type="project" value="TreeGrafter"/>
</dbReference>
<dbReference type="EMBL" id="VTPC01002814">
    <property type="protein sequence ID" value="KAF2899420.1"/>
    <property type="molecule type" value="Genomic_DNA"/>
</dbReference>
<keyword evidence="13" id="KW-1185">Reference proteome</keyword>
<dbReference type="GO" id="GO:0004768">
    <property type="term" value="F:stearoyl-CoA 9-desaturase activity"/>
    <property type="evidence" value="ECO:0007669"/>
    <property type="project" value="TreeGrafter"/>
</dbReference>
<evidence type="ECO:0000256" key="6">
    <source>
        <dbReference type="ARBA" id="ARBA00022989"/>
    </source>
</evidence>
<keyword evidence="9" id="KW-0472">Membrane</keyword>
<name>A0A8K0D4Q1_IGNLU</name>
<evidence type="ECO:0000256" key="4">
    <source>
        <dbReference type="ARBA" id="ARBA00022692"/>
    </source>
</evidence>
<evidence type="ECO:0000256" key="1">
    <source>
        <dbReference type="ARBA" id="ARBA00004141"/>
    </source>
</evidence>
<evidence type="ECO:0000256" key="5">
    <source>
        <dbReference type="ARBA" id="ARBA00022832"/>
    </source>
</evidence>
<evidence type="ECO:0000256" key="11">
    <source>
        <dbReference type="RuleBase" id="RU000581"/>
    </source>
</evidence>
<protein>
    <submittedName>
        <fullName evidence="12">Uncharacterized protein</fullName>
    </submittedName>
</protein>
<dbReference type="GO" id="GO:0006636">
    <property type="term" value="P:unsaturated fatty acid biosynthetic process"/>
    <property type="evidence" value="ECO:0007669"/>
    <property type="project" value="TreeGrafter"/>
</dbReference>
<comment type="subcellular location">
    <subcellularLocation>
        <location evidence="1">Membrane</location>
        <topology evidence="1">Multi-pass membrane protein</topology>
    </subcellularLocation>
</comment>
<dbReference type="CDD" id="cd03505">
    <property type="entry name" value="Delta9-FADS-like"/>
    <property type="match status" value="1"/>
</dbReference>
<dbReference type="Proteomes" id="UP000801492">
    <property type="component" value="Unassembled WGS sequence"/>
</dbReference>
<evidence type="ECO:0000256" key="2">
    <source>
        <dbReference type="ARBA" id="ARBA00009295"/>
    </source>
</evidence>
<accession>A0A8K0D4Q1</accession>
<dbReference type="InterPro" id="IPR015876">
    <property type="entry name" value="Acyl-CoA_DS"/>
</dbReference>
<dbReference type="AlphaFoldDB" id="A0A8K0D4Q1"/>
<comment type="similarity">
    <text evidence="2 11">Belongs to the fatty acid desaturase type 1 family.</text>
</comment>
<keyword evidence="3 11" id="KW-0444">Lipid biosynthesis</keyword>
<evidence type="ECO:0000256" key="3">
    <source>
        <dbReference type="ARBA" id="ARBA00022516"/>
    </source>
</evidence>
<evidence type="ECO:0000256" key="10">
    <source>
        <dbReference type="ARBA" id="ARBA00023160"/>
    </source>
</evidence>
<keyword evidence="6" id="KW-1133">Transmembrane helix</keyword>
<dbReference type="PRINTS" id="PR00075">
    <property type="entry name" value="FACDDSATRASE"/>
</dbReference>
<comment type="domain">
    <text evidence="11">The histidine box domains are involved in binding the catalytic metal ions.</text>
</comment>
<gene>
    <name evidence="12" type="ORF">ILUMI_06756</name>
</gene>
<evidence type="ECO:0000256" key="8">
    <source>
        <dbReference type="ARBA" id="ARBA00023098"/>
    </source>
</evidence>
<organism evidence="12 13">
    <name type="scientific">Ignelater luminosus</name>
    <name type="common">Cucubano</name>
    <name type="synonym">Pyrophorus luminosus</name>
    <dbReference type="NCBI Taxonomy" id="2038154"/>
    <lineage>
        <taxon>Eukaryota</taxon>
        <taxon>Metazoa</taxon>
        <taxon>Ecdysozoa</taxon>
        <taxon>Arthropoda</taxon>
        <taxon>Hexapoda</taxon>
        <taxon>Insecta</taxon>
        <taxon>Pterygota</taxon>
        <taxon>Neoptera</taxon>
        <taxon>Endopterygota</taxon>
        <taxon>Coleoptera</taxon>
        <taxon>Polyphaga</taxon>
        <taxon>Elateriformia</taxon>
        <taxon>Elateroidea</taxon>
        <taxon>Elateridae</taxon>
        <taxon>Agrypninae</taxon>
        <taxon>Pyrophorini</taxon>
        <taxon>Ignelater</taxon>
    </lineage>
</organism>
<evidence type="ECO:0000256" key="9">
    <source>
        <dbReference type="ARBA" id="ARBA00023136"/>
    </source>
</evidence>
<reference evidence="12" key="1">
    <citation type="submission" date="2019-08" db="EMBL/GenBank/DDBJ databases">
        <title>The genome of the North American firefly Photinus pyralis.</title>
        <authorList>
            <consortium name="Photinus pyralis genome working group"/>
            <person name="Fallon T.R."/>
            <person name="Sander Lower S.E."/>
            <person name="Weng J.-K."/>
        </authorList>
    </citation>
    <scope>NUCLEOTIDE SEQUENCE</scope>
    <source>
        <strain evidence="12">TRF0915ILg1</strain>
        <tissue evidence="12">Whole body</tissue>
    </source>
</reference>
<keyword evidence="5" id="KW-0276">Fatty acid metabolism</keyword>
<dbReference type="OrthoDB" id="10260134at2759"/>
<keyword evidence="8" id="KW-0443">Lipid metabolism</keyword>
<comment type="cofactor">
    <cofactor evidence="11">
        <name>Fe(2+)</name>
        <dbReference type="ChEBI" id="CHEBI:29033"/>
    </cofactor>
</comment>
<proteinExistence type="inferred from homology"/>